<protein>
    <recommendedName>
        <fullName evidence="3">Zn(2)-C6 fungal-type domain-containing protein</fullName>
    </recommendedName>
</protein>
<dbReference type="SUPFAM" id="SSF57701">
    <property type="entry name" value="Zn2/Cys6 DNA-binding domain"/>
    <property type="match status" value="1"/>
</dbReference>
<dbReference type="RefSeq" id="XP_040790166.1">
    <property type="nucleotide sequence ID" value="XM_040928178.1"/>
</dbReference>
<keyword evidence="5" id="KW-1185">Reference proteome</keyword>
<dbReference type="Proteomes" id="UP000800039">
    <property type="component" value="Unassembled WGS sequence"/>
</dbReference>
<evidence type="ECO:0000313" key="5">
    <source>
        <dbReference type="Proteomes" id="UP000800039"/>
    </source>
</evidence>
<dbReference type="InterPro" id="IPR036864">
    <property type="entry name" value="Zn2-C6_fun-type_DNA-bd_sf"/>
</dbReference>
<keyword evidence="1" id="KW-0539">Nucleus</keyword>
<accession>A0A9P4GJU6</accession>
<proteinExistence type="predicted"/>
<dbReference type="CDD" id="cd00067">
    <property type="entry name" value="GAL4"/>
    <property type="match status" value="1"/>
</dbReference>
<dbReference type="GO" id="GO:0001228">
    <property type="term" value="F:DNA-binding transcription activator activity, RNA polymerase II-specific"/>
    <property type="evidence" value="ECO:0007669"/>
    <property type="project" value="TreeGrafter"/>
</dbReference>
<dbReference type="GO" id="GO:0008270">
    <property type="term" value="F:zinc ion binding"/>
    <property type="evidence" value="ECO:0007669"/>
    <property type="project" value="InterPro"/>
</dbReference>
<feature type="compositionally biased region" description="Polar residues" evidence="2">
    <location>
        <begin position="51"/>
        <end position="61"/>
    </location>
</feature>
<feature type="domain" description="Zn(2)-C6 fungal-type" evidence="3">
    <location>
        <begin position="12"/>
        <end position="42"/>
    </location>
</feature>
<dbReference type="OrthoDB" id="4937900at2759"/>
<dbReference type="Gene3D" id="4.10.240.10">
    <property type="entry name" value="Zn(2)-C6 fungal-type DNA-binding domain"/>
    <property type="match status" value="1"/>
</dbReference>
<reference evidence="4" key="1">
    <citation type="submission" date="2020-01" db="EMBL/GenBank/DDBJ databases">
        <authorList>
            <consortium name="DOE Joint Genome Institute"/>
            <person name="Haridas S."/>
            <person name="Albert R."/>
            <person name="Binder M."/>
            <person name="Bloem J."/>
            <person name="Labutti K."/>
            <person name="Salamov A."/>
            <person name="Andreopoulos B."/>
            <person name="Baker S.E."/>
            <person name="Barry K."/>
            <person name="Bills G."/>
            <person name="Bluhm B.H."/>
            <person name="Cannon C."/>
            <person name="Castanera R."/>
            <person name="Culley D.E."/>
            <person name="Daum C."/>
            <person name="Ezra D."/>
            <person name="Gonzalez J.B."/>
            <person name="Henrissat B."/>
            <person name="Kuo A."/>
            <person name="Liang C."/>
            <person name="Lipzen A."/>
            <person name="Lutzoni F."/>
            <person name="Magnuson J."/>
            <person name="Mondo S."/>
            <person name="Nolan M."/>
            <person name="Ohm R."/>
            <person name="Pangilinan J."/>
            <person name="Park H.-J."/>
            <person name="Ramirez L."/>
            <person name="Alfaro M."/>
            <person name="Sun H."/>
            <person name="Tritt A."/>
            <person name="Yoshinaga Y."/>
            <person name="Zwiers L.-H."/>
            <person name="Turgeon B.G."/>
            <person name="Goodwin S.B."/>
            <person name="Spatafora J.W."/>
            <person name="Crous P.W."/>
            <person name="Grigoriev I.V."/>
        </authorList>
    </citation>
    <scope>NUCLEOTIDE SEQUENCE</scope>
    <source>
        <strain evidence="4">CBS 394.84</strain>
    </source>
</reference>
<feature type="region of interest" description="Disordered" evidence="2">
    <location>
        <begin position="51"/>
        <end position="76"/>
    </location>
</feature>
<evidence type="ECO:0000313" key="4">
    <source>
        <dbReference type="EMBL" id="KAF1847603.1"/>
    </source>
</evidence>
<sequence>MLRRSHKKSRGGCLECKRRHIKCDEHRPSCRLCTVSDRECSFTAQASQATLSTPGASSRSVSPGDINRPNTTPIFSDSPLTPSSFCNAEFSQPPAINDPGVDEPINFNHMELLAHVTIDKDIFNLGVDVGDYYAGLALGLRTSLKCPYLMHQILAYSARHLAYLHPGRSEFYLRQATTLKTRAVSLFTAVPMDVDQSNCIPIILFSAILGHHFLADTLAKRDSSRLDAFIAHFVQCAQTYRGVYTITLSAWPLLMESELAPILSLSAKFTSREPKGIDCQRASELVDNAPHLSEEDKADCGLAIQYLQVGFDAALEEDPKEMPVNPYQMISEWAMLVPPGFTRLLGSKRPEALVILAHYALLLHYGRHLWQVGDAGAYILRILGNYLGPEWNPWLDYPRQRVAQNL</sequence>
<dbReference type="PROSITE" id="PS00463">
    <property type="entry name" value="ZN2_CY6_FUNGAL_1"/>
    <property type="match status" value="1"/>
</dbReference>
<gene>
    <name evidence="4" type="ORF">K460DRAFT_277402</name>
</gene>
<dbReference type="EMBL" id="ML976615">
    <property type="protein sequence ID" value="KAF1847603.1"/>
    <property type="molecule type" value="Genomic_DNA"/>
</dbReference>
<dbReference type="AlphaFoldDB" id="A0A9P4GJU6"/>
<evidence type="ECO:0000259" key="3">
    <source>
        <dbReference type="PROSITE" id="PS50048"/>
    </source>
</evidence>
<dbReference type="PANTHER" id="PTHR47784">
    <property type="entry name" value="STEROL UPTAKE CONTROL PROTEIN 2"/>
    <property type="match status" value="1"/>
</dbReference>
<evidence type="ECO:0000256" key="1">
    <source>
        <dbReference type="ARBA" id="ARBA00023242"/>
    </source>
</evidence>
<dbReference type="PROSITE" id="PS50048">
    <property type="entry name" value="ZN2_CY6_FUNGAL_2"/>
    <property type="match status" value="1"/>
</dbReference>
<dbReference type="PANTHER" id="PTHR47784:SF4">
    <property type="entry name" value="ZN(II)2CYS6 TRANSCRIPTION FACTOR (EUROFUNG)"/>
    <property type="match status" value="1"/>
</dbReference>
<dbReference type="Pfam" id="PF00172">
    <property type="entry name" value="Zn_clus"/>
    <property type="match status" value="1"/>
</dbReference>
<organism evidence="4 5">
    <name type="scientific">Cucurbitaria berberidis CBS 394.84</name>
    <dbReference type="NCBI Taxonomy" id="1168544"/>
    <lineage>
        <taxon>Eukaryota</taxon>
        <taxon>Fungi</taxon>
        <taxon>Dikarya</taxon>
        <taxon>Ascomycota</taxon>
        <taxon>Pezizomycotina</taxon>
        <taxon>Dothideomycetes</taxon>
        <taxon>Pleosporomycetidae</taxon>
        <taxon>Pleosporales</taxon>
        <taxon>Pleosporineae</taxon>
        <taxon>Cucurbitariaceae</taxon>
        <taxon>Cucurbitaria</taxon>
    </lineage>
</organism>
<dbReference type="InterPro" id="IPR053157">
    <property type="entry name" value="Sterol_Uptake_Regulator"/>
</dbReference>
<dbReference type="SMART" id="SM00066">
    <property type="entry name" value="GAL4"/>
    <property type="match status" value="1"/>
</dbReference>
<comment type="caution">
    <text evidence="4">The sequence shown here is derived from an EMBL/GenBank/DDBJ whole genome shotgun (WGS) entry which is preliminary data.</text>
</comment>
<evidence type="ECO:0000256" key="2">
    <source>
        <dbReference type="SAM" id="MobiDB-lite"/>
    </source>
</evidence>
<dbReference type="GeneID" id="63845431"/>
<name>A0A9P4GJU6_9PLEO</name>
<dbReference type="InterPro" id="IPR001138">
    <property type="entry name" value="Zn2Cys6_DnaBD"/>
</dbReference>